<proteinExistence type="predicted"/>
<dbReference type="PANTHER" id="PTHR33085">
    <property type="entry name" value="OS12G0113100 PROTEIN-RELATED"/>
    <property type="match status" value="1"/>
</dbReference>
<reference evidence="3" key="1">
    <citation type="submission" date="2024-06" db="EMBL/GenBank/DDBJ databases">
        <authorList>
            <person name="Ryan C."/>
        </authorList>
    </citation>
    <scope>NUCLEOTIDE SEQUENCE [LARGE SCALE GENOMIC DNA]</scope>
</reference>
<feature type="region of interest" description="Disordered" evidence="1">
    <location>
        <begin position="1"/>
        <end position="30"/>
    </location>
</feature>
<dbReference type="PANTHER" id="PTHR33085:SF42">
    <property type="entry name" value="DUF1618 DOMAIN-CONTAINING PROTEIN"/>
    <property type="match status" value="1"/>
</dbReference>
<evidence type="ECO:0008006" key="4">
    <source>
        <dbReference type="Google" id="ProtNLM"/>
    </source>
</evidence>
<organism evidence="2 3">
    <name type="scientific">Urochloa decumbens</name>
    <dbReference type="NCBI Taxonomy" id="240449"/>
    <lineage>
        <taxon>Eukaryota</taxon>
        <taxon>Viridiplantae</taxon>
        <taxon>Streptophyta</taxon>
        <taxon>Embryophyta</taxon>
        <taxon>Tracheophyta</taxon>
        <taxon>Spermatophyta</taxon>
        <taxon>Magnoliopsida</taxon>
        <taxon>Liliopsida</taxon>
        <taxon>Poales</taxon>
        <taxon>Poaceae</taxon>
        <taxon>PACMAD clade</taxon>
        <taxon>Panicoideae</taxon>
        <taxon>Panicodae</taxon>
        <taxon>Paniceae</taxon>
        <taxon>Melinidinae</taxon>
        <taxon>Urochloa</taxon>
    </lineage>
</organism>
<dbReference type="InterPro" id="IPR012871">
    <property type="entry name" value="DUF1668_ORYSA"/>
</dbReference>
<protein>
    <recommendedName>
        <fullName evidence="4">DUF295 domain-containing protein</fullName>
    </recommendedName>
</protein>
<evidence type="ECO:0000313" key="2">
    <source>
        <dbReference type="EMBL" id="CAL4897792.1"/>
    </source>
</evidence>
<name>A0ABC8VW49_9POAL</name>
<evidence type="ECO:0000256" key="1">
    <source>
        <dbReference type="SAM" id="MobiDB-lite"/>
    </source>
</evidence>
<sequence length="405" mass="44533">MLAEQGGTRMPRPKRRRCEPDGPPTAARPPEERRLYLILDDYPWGYSIREMNLPPLPASSASGERRRLPLPPPVICFEAPRGYPQYIAAAGTAIVATHRRDLFGDVSVPAGFLPIVDVRWRRGVTFGPGEVYHNMPIFLTAGDALFSLDTCSFRTLPLAPLWPARLEHRPDGGAAAAWSWRELPRPPFDRIDVTSYAMVGRSIVFSTEREAEPALLPDGRTLVRGDGETFPATFAFDTAALAWERRGEWAMPFAGRAHFVSSLQAIVGLSRDPDTSGHLCCCAAAGVEAGGGGGLPPAWKLGKEKLLSEDPAEAHVGATLVYMGRNEFCLVQCVFIGDGGDDADRAEELEEPRRRCHVYRLTTFSVSYDDNGDLTTGGTCQVQSYEVPGETTDKFLRRDPVAFWL</sequence>
<evidence type="ECO:0000313" key="3">
    <source>
        <dbReference type="Proteomes" id="UP001497457"/>
    </source>
</evidence>
<dbReference type="Proteomes" id="UP001497457">
    <property type="component" value="Chromosome 11b"/>
</dbReference>
<dbReference type="AlphaFoldDB" id="A0ABC8VW49"/>
<dbReference type="Pfam" id="PF07893">
    <property type="entry name" value="DUF1668"/>
    <property type="match status" value="1"/>
</dbReference>
<keyword evidence="3" id="KW-1185">Reference proteome</keyword>
<reference evidence="2 3" key="2">
    <citation type="submission" date="2024-10" db="EMBL/GenBank/DDBJ databases">
        <authorList>
            <person name="Ryan C."/>
        </authorList>
    </citation>
    <scope>NUCLEOTIDE SEQUENCE [LARGE SCALE GENOMIC DNA]</scope>
</reference>
<accession>A0ABC8VW49</accession>
<gene>
    <name evidence="2" type="ORF">URODEC1_LOCUS7438</name>
</gene>
<dbReference type="EMBL" id="OZ075121">
    <property type="protein sequence ID" value="CAL4897792.1"/>
    <property type="molecule type" value="Genomic_DNA"/>
</dbReference>